<dbReference type="Proteomes" id="UP000473325">
    <property type="component" value="Unassembled WGS sequence"/>
</dbReference>
<evidence type="ECO:0000313" key="3">
    <source>
        <dbReference type="Proteomes" id="UP000473325"/>
    </source>
</evidence>
<name>A0A6L7F157_9ACTN</name>
<feature type="compositionally biased region" description="Acidic residues" evidence="1">
    <location>
        <begin position="260"/>
        <end position="281"/>
    </location>
</feature>
<sequence>MATDDPEQELLAVADDLYALPLGEFTPARDARAKELKGTDLAAPVKKLRKPSLAAWVVNLLVRRDAAQVEQVLQVGAALRQAQEAMSGDELRQLTRQRRQLTAAVTTQARRLARDEGQKVTEAVAEQVEATLTAAMLDERCALAVRSGLLVTALSATGVEEVALDGAVALPEALGFEATAQEAPAPARPDLRVVPDPDAEAKARAAAQEALTEAEEALREATEERDEARESVARLEARSMQVQAEIDELRRRLAELEETAEEVDEELAGAEEARDEAEESLADAARTRDEAAAVVDRLSAD</sequence>
<evidence type="ECO:0000256" key="1">
    <source>
        <dbReference type="SAM" id="MobiDB-lite"/>
    </source>
</evidence>
<dbReference type="SUPFAM" id="SSF90257">
    <property type="entry name" value="Myosin rod fragments"/>
    <property type="match status" value="1"/>
</dbReference>
<accession>A0A6L7F157</accession>
<evidence type="ECO:0000313" key="2">
    <source>
        <dbReference type="EMBL" id="MXG90799.1"/>
    </source>
</evidence>
<proteinExistence type="predicted"/>
<dbReference type="RefSeq" id="WP_160878740.1">
    <property type="nucleotide sequence ID" value="NZ_WUEK01000009.1"/>
</dbReference>
<feature type="region of interest" description="Disordered" evidence="1">
    <location>
        <begin position="260"/>
        <end position="288"/>
    </location>
</feature>
<gene>
    <name evidence="2" type="ORF">GRQ65_14715</name>
</gene>
<organism evidence="2 3">
    <name type="scientific">Nocardioides flavescens</name>
    <dbReference type="NCBI Taxonomy" id="2691959"/>
    <lineage>
        <taxon>Bacteria</taxon>
        <taxon>Bacillati</taxon>
        <taxon>Actinomycetota</taxon>
        <taxon>Actinomycetes</taxon>
        <taxon>Propionibacteriales</taxon>
        <taxon>Nocardioidaceae</taxon>
        <taxon>Nocardioides</taxon>
    </lineage>
</organism>
<comment type="caution">
    <text evidence="2">The sequence shown here is derived from an EMBL/GenBank/DDBJ whole genome shotgun (WGS) entry which is preliminary data.</text>
</comment>
<protein>
    <submittedName>
        <fullName evidence="2">Uncharacterized protein</fullName>
    </submittedName>
</protein>
<reference evidence="2 3" key="1">
    <citation type="submission" date="2019-12" db="EMBL/GenBank/DDBJ databases">
        <authorList>
            <person name="Kun Z."/>
        </authorList>
    </citation>
    <scope>NUCLEOTIDE SEQUENCE [LARGE SCALE GENOMIC DNA]</scope>
    <source>
        <strain evidence="2 3">YIM 123512</strain>
    </source>
</reference>
<dbReference type="EMBL" id="WUEK01000009">
    <property type="protein sequence ID" value="MXG90799.1"/>
    <property type="molecule type" value="Genomic_DNA"/>
</dbReference>
<dbReference type="AlphaFoldDB" id="A0A6L7F157"/>
<keyword evidence="3" id="KW-1185">Reference proteome</keyword>
<dbReference type="Gene3D" id="6.10.280.220">
    <property type="match status" value="1"/>
</dbReference>